<proteinExistence type="predicted"/>
<organism evidence="1">
    <name type="scientific">Ixodes scapularis</name>
    <name type="common">Black-legged tick</name>
    <name type="synonym">Deer tick</name>
    <dbReference type="NCBI Taxonomy" id="6945"/>
    <lineage>
        <taxon>Eukaryota</taxon>
        <taxon>Metazoa</taxon>
        <taxon>Ecdysozoa</taxon>
        <taxon>Arthropoda</taxon>
        <taxon>Chelicerata</taxon>
        <taxon>Arachnida</taxon>
        <taxon>Acari</taxon>
        <taxon>Parasitiformes</taxon>
        <taxon>Ixodida</taxon>
        <taxon>Ixodoidea</taxon>
        <taxon>Ixodidae</taxon>
        <taxon>Ixodinae</taxon>
        <taxon>Ixodes</taxon>
    </lineage>
</organism>
<evidence type="ECO:0000313" key="1">
    <source>
        <dbReference type="EMBL" id="MOY35457.1"/>
    </source>
</evidence>
<reference evidence="1" key="1">
    <citation type="submission" date="2019-04" db="EMBL/GenBank/DDBJ databases">
        <title>An insight into the mialome of Ixodes scapularis.</title>
        <authorList>
            <person name="Ribeiro J.M."/>
            <person name="Mather T.N."/>
            <person name="Karim S."/>
        </authorList>
    </citation>
    <scope>NUCLEOTIDE SEQUENCE</scope>
</reference>
<accession>A0A4D5RGK0</accession>
<dbReference type="AlphaFoldDB" id="A0A4D5RGK0"/>
<sequence>MSLLLSAFYLEPFCLSVIQCEQVHGFRMDSVEKKALSYADDVAVFYSNKRSVEEVLKLTRSFCATTAAVVNLDPYSGVWHGTWAATPALYEGIRWECTPCKYLEIPLQRPRKTKPYWENVVEDTKKRAALWCNRDLSIFTRATV</sequence>
<name>A0A4D5RGK0_IXOSC</name>
<protein>
    <submittedName>
        <fullName evidence="1">Putative tick transposon</fullName>
    </submittedName>
</protein>
<dbReference type="EMBL" id="GHJT01001486">
    <property type="protein sequence ID" value="MOY35457.1"/>
    <property type="molecule type" value="Transcribed_RNA"/>
</dbReference>